<evidence type="ECO:0000313" key="7">
    <source>
        <dbReference type="Proteomes" id="UP000551501"/>
    </source>
</evidence>
<evidence type="ECO:0000256" key="1">
    <source>
        <dbReference type="ARBA" id="ARBA00023015"/>
    </source>
</evidence>
<keyword evidence="3" id="KW-0804">Transcription</keyword>
<name>A0A840FFE4_9ACTN</name>
<dbReference type="RefSeq" id="WP_183373389.1">
    <property type="nucleotide sequence ID" value="NZ_BAABHL010000142.1"/>
</dbReference>
<dbReference type="SMART" id="SM00346">
    <property type="entry name" value="HTH_ICLR"/>
    <property type="match status" value="1"/>
</dbReference>
<reference evidence="6 7" key="1">
    <citation type="submission" date="2020-08" db="EMBL/GenBank/DDBJ databases">
        <title>Sequencing the genomes of 1000 actinobacteria strains.</title>
        <authorList>
            <person name="Klenk H.-P."/>
        </authorList>
    </citation>
    <scope>NUCLEOTIDE SEQUENCE [LARGE SCALE GENOMIC DNA]</scope>
    <source>
        <strain evidence="6 7">DSM 45298</strain>
    </source>
</reference>
<keyword evidence="2" id="KW-0238">DNA-binding</keyword>
<protein>
    <submittedName>
        <fullName evidence="6">IclR family acetate operon transcriptional repressor</fullName>
    </submittedName>
</protein>
<dbReference type="InterPro" id="IPR029016">
    <property type="entry name" value="GAF-like_dom_sf"/>
</dbReference>
<dbReference type="InterPro" id="IPR005471">
    <property type="entry name" value="Tscrpt_reg_IclR_N"/>
</dbReference>
<dbReference type="Proteomes" id="UP000551501">
    <property type="component" value="Unassembled WGS sequence"/>
</dbReference>
<dbReference type="GO" id="GO:0003700">
    <property type="term" value="F:DNA-binding transcription factor activity"/>
    <property type="evidence" value="ECO:0007669"/>
    <property type="project" value="InterPro"/>
</dbReference>
<evidence type="ECO:0000313" key="6">
    <source>
        <dbReference type="EMBL" id="MBB4138167.1"/>
    </source>
</evidence>
<evidence type="ECO:0000259" key="5">
    <source>
        <dbReference type="PROSITE" id="PS51078"/>
    </source>
</evidence>
<dbReference type="GO" id="GO:0045892">
    <property type="term" value="P:negative regulation of DNA-templated transcription"/>
    <property type="evidence" value="ECO:0007669"/>
    <property type="project" value="TreeGrafter"/>
</dbReference>
<dbReference type="PROSITE" id="PS51077">
    <property type="entry name" value="HTH_ICLR"/>
    <property type="match status" value="1"/>
</dbReference>
<dbReference type="InterPro" id="IPR036390">
    <property type="entry name" value="WH_DNA-bd_sf"/>
</dbReference>
<dbReference type="PANTHER" id="PTHR30136:SF35">
    <property type="entry name" value="HTH-TYPE TRANSCRIPTIONAL REGULATOR RV1719"/>
    <property type="match status" value="1"/>
</dbReference>
<dbReference type="EMBL" id="JACIFP010000003">
    <property type="protein sequence ID" value="MBB4138167.1"/>
    <property type="molecule type" value="Genomic_DNA"/>
</dbReference>
<dbReference type="Pfam" id="PF09339">
    <property type="entry name" value="HTH_IclR"/>
    <property type="match status" value="1"/>
</dbReference>
<dbReference type="Gene3D" id="1.10.10.10">
    <property type="entry name" value="Winged helix-like DNA-binding domain superfamily/Winged helix DNA-binding domain"/>
    <property type="match status" value="1"/>
</dbReference>
<organism evidence="6 7">
    <name type="scientific">Gordonia humi</name>
    <dbReference type="NCBI Taxonomy" id="686429"/>
    <lineage>
        <taxon>Bacteria</taxon>
        <taxon>Bacillati</taxon>
        <taxon>Actinomycetota</taxon>
        <taxon>Actinomycetes</taxon>
        <taxon>Mycobacteriales</taxon>
        <taxon>Gordoniaceae</taxon>
        <taxon>Gordonia</taxon>
    </lineage>
</organism>
<keyword evidence="7" id="KW-1185">Reference proteome</keyword>
<keyword evidence="1" id="KW-0805">Transcription regulation</keyword>
<dbReference type="InterPro" id="IPR036388">
    <property type="entry name" value="WH-like_DNA-bd_sf"/>
</dbReference>
<dbReference type="Gene3D" id="3.30.450.40">
    <property type="match status" value="1"/>
</dbReference>
<dbReference type="InterPro" id="IPR014757">
    <property type="entry name" value="Tscrpt_reg_IclR_C"/>
</dbReference>
<dbReference type="GO" id="GO:0003677">
    <property type="term" value="F:DNA binding"/>
    <property type="evidence" value="ECO:0007669"/>
    <property type="project" value="UniProtKB-KW"/>
</dbReference>
<dbReference type="PROSITE" id="PS51078">
    <property type="entry name" value="ICLR_ED"/>
    <property type="match status" value="1"/>
</dbReference>
<feature type="domain" description="IclR-ED" evidence="5">
    <location>
        <begin position="74"/>
        <end position="257"/>
    </location>
</feature>
<dbReference type="SUPFAM" id="SSF46785">
    <property type="entry name" value="Winged helix' DNA-binding domain"/>
    <property type="match status" value="1"/>
</dbReference>
<evidence type="ECO:0000259" key="4">
    <source>
        <dbReference type="PROSITE" id="PS51077"/>
    </source>
</evidence>
<dbReference type="PANTHER" id="PTHR30136">
    <property type="entry name" value="HELIX-TURN-HELIX TRANSCRIPTIONAL REGULATOR, ICLR FAMILY"/>
    <property type="match status" value="1"/>
</dbReference>
<feature type="domain" description="HTH iclR-type" evidence="4">
    <location>
        <begin position="11"/>
        <end position="73"/>
    </location>
</feature>
<dbReference type="SUPFAM" id="SSF55781">
    <property type="entry name" value="GAF domain-like"/>
    <property type="match status" value="1"/>
</dbReference>
<dbReference type="InterPro" id="IPR050707">
    <property type="entry name" value="HTH_MetabolicPath_Reg"/>
</dbReference>
<gene>
    <name evidence="6" type="ORF">BKA16_004792</name>
</gene>
<proteinExistence type="predicted"/>
<evidence type="ECO:0000256" key="3">
    <source>
        <dbReference type="ARBA" id="ARBA00023163"/>
    </source>
</evidence>
<evidence type="ECO:0000256" key="2">
    <source>
        <dbReference type="ARBA" id="ARBA00023125"/>
    </source>
</evidence>
<sequence>MGSEVERPVPNNGTHRITTLLALIGRTEGGIGPREASRITGIDRSAISRIFNQLELLGWVQEVGERGTYTVGPEMFSVAAAVRERDSLGRAARPLLEMLTDRFDETSYLAVRHADHLIFEDRVDCTQRLRYVVEINEPFPIMTGAAGRAILSALPRDEATQLIASALPSAVSSTTADFEEYQSELNRDRSLGYAYSRGGKWVVGGAAIASPVFNAAGSCIGALVISAPIDRLPPDVAVTLGPSVRSAARDLSHRLGYAGQPWGEHDG</sequence>
<dbReference type="Pfam" id="PF01614">
    <property type="entry name" value="IclR_C"/>
    <property type="match status" value="1"/>
</dbReference>
<comment type="caution">
    <text evidence="6">The sequence shown here is derived from an EMBL/GenBank/DDBJ whole genome shotgun (WGS) entry which is preliminary data.</text>
</comment>
<dbReference type="AlphaFoldDB" id="A0A840FFE4"/>
<accession>A0A840FFE4</accession>